<evidence type="ECO:0008006" key="3">
    <source>
        <dbReference type="Google" id="ProtNLM"/>
    </source>
</evidence>
<evidence type="ECO:0000313" key="2">
    <source>
        <dbReference type="Proteomes" id="UP000268093"/>
    </source>
</evidence>
<evidence type="ECO:0000313" key="1">
    <source>
        <dbReference type="EMBL" id="RUO96718.1"/>
    </source>
</evidence>
<dbReference type="AlphaFoldDB" id="A0A433A206"/>
<keyword evidence="2" id="KW-1185">Reference proteome</keyword>
<comment type="caution">
    <text evidence="1">The sequence shown here is derived from an EMBL/GenBank/DDBJ whole genome shotgun (WGS) entry which is preliminary data.</text>
</comment>
<gene>
    <name evidence="1" type="ORF">BC936DRAFT_141566</name>
</gene>
<name>A0A433A206_9FUNG</name>
<sequence>MSFRIFGKNLPFDELTDKLDKLTRPLYILVDEFQGIFSSPELHDAAKNFFKILSFRREVSYVGVGTFKLMELLNNQNSLDSPFNKATFRRMPFFTSAEMGKLFDLYKEQCDPEGLSQYIQGKVMHESRGHPASFMILLKLALHYRPTGISWPYILREKLFLYMDGTHIKIKQTLEPMNLEDKGHIRDLTKNQMDSWNLDAGQYSILDQNLLSFGILVPDENKVMFTSGIILRLCIDTVWPRPMNRLLKEDIDNPIRLLGHGLQCISPATIVDMLVRNSHAPQENSFQVALYSAFNGLLPPQMKCLIETKAKGQDQLDLMVIEEITGTAIQFECIQNNWAGYEFKVGLTTQAEFARHIKQALKYSRHYKMKIHLVNFYLDGHSTPAALENVPTDIVVVNVMHNVQCTKFVITEPGGKKITVNLTIKIPSENRL</sequence>
<organism evidence="1 2">
    <name type="scientific">Jimgerdemannia flammicorona</name>
    <dbReference type="NCBI Taxonomy" id="994334"/>
    <lineage>
        <taxon>Eukaryota</taxon>
        <taxon>Fungi</taxon>
        <taxon>Fungi incertae sedis</taxon>
        <taxon>Mucoromycota</taxon>
        <taxon>Mucoromycotina</taxon>
        <taxon>Endogonomycetes</taxon>
        <taxon>Endogonales</taxon>
        <taxon>Endogonaceae</taxon>
        <taxon>Jimgerdemannia</taxon>
    </lineage>
</organism>
<dbReference type="OrthoDB" id="2319592at2759"/>
<proteinExistence type="predicted"/>
<protein>
    <recommendedName>
        <fullName evidence="3">AAA domain-containing protein</fullName>
    </recommendedName>
</protein>
<accession>A0A433A206</accession>
<dbReference type="Proteomes" id="UP000268093">
    <property type="component" value="Unassembled WGS sequence"/>
</dbReference>
<dbReference type="EMBL" id="RBNI01019945">
    <property type="protein sequence ID" value="RUO96718.1"/>
    <property type="molecule type" value="Genomic_DNA"/>
</dbReference>
<reference evidence="1 2" key="1">
    <citation type="journal article" date="2018" name="New Phytol.">
        <title>Phylogenomics of Endogonaceae and evolution of mycorrhizas within Mucoromycota.</title>
        <authorList>
            <person name="Chang Y."/>
            <person name="Desiro A."/>
            <person name="Na H."/>
            <person name="Sandor L."/>
            <person name="Lipzen A."/>
            <person name="Clum A."/>
            <person name="Barry K."/>
            <person name="Grigoriev I.V."/>
            <person name="Martin F.M."/>
            <person name="Stajich J.E."/>
            <person name="Smith M.E."/>
            <person name="Bonito G."/>
            <person name="Spatafora J.W."/>
        </authorList>
    </citation>
    <scope>NUCLEOTIDE SEQUENCE [LARGE SCALE GENOMIC DNA]</scope>
    <source>
        <strain evidence="1 2">GMNB39</strain>
    </source>
</reference>